<proteinExistence type="predicted"/>
<evidence type="ECO:0008006" key="2">
    <source>
        <dbReference type="Google" id="ProtNLM"/>
    </source>
</evidence>
<dbReference type="AlphaFoldDB" id="A0A381ZTV9"/>
<reference evidence="1" key="1">
    <citation type="submission" date="2018-05" db="EMBL/GenBank/DDBJ databases">
        <authorList>
            <person name="Lanie J.A."/>
            <person name="Ng W.-L."/>
            <person name="Kazmierczak K.M."/>
            <person name="Andrzejewski T.M."/>
            <person name="Davidsen T.M."/>
            <person name="Wayne K.J."/>
            <person name="Tettelin H."/>
            <person name="Glass J.I."/>
            <person name="Rusch D."/>
            <person name="Podicherti R."/>
            <person name="Tsui H.-C.T."/>
            <person name="Winkler M.E."/>
        </authorList>
    </citation>
    <scope>NUCLEOTIDE SEQUENCE</scope>
</reference>
<protein>
    <recommendedName>
        <fullName evidence="2">PorV/PorQ family protein</fullName>
    </recommendedName>
</protein>
<dbReference type="EMBL" id="UINC01022514">
    <property type="protein sequence ID" value="SVA92292.1"/>
    <property type="molecule type" value="Genomic_DNA"/>
</dbReference>
<gene>
    <name evidence="1" type="ORF">METZ01_LOCUS145146</name>
</gene>
<dbReference type="NCBIfam" id="NF033709">
    <property type="entry name" value="PorV_fam"/>
    <property type="match status" value="1"/>
</dbReference>
<organism evidence="1">
    <name type="scientific">marine metagenome</name>
    <dbReference type="NCBI Taxonomy" id="408172"/>
    <lineage>
        <taxon>unclassified sequences</taxon>
        <taxon>metagenomes</taxon>
        <taxon>ecological metagenomes</taxon>
    </lineage>
</organism>
<evidence type="ECO:0000313" key="1">
    <source>
        <dbReference type="EMBL" id="SVA92292.1"/>
    </source>
</evidence>
<accession>A0A381ZTV9</accession>
<dbReference type="Gene3D" id="2.40.160.60">
    <property type="entry name" value="Outer membrane protein transport protein (OMPP1/FadL/TodX)"/>
    <property type="match status" value="1"/>
</dbReference>
<name>A0A381ZTV9_9ZZZZ</name>
<sequence length="365" mass="38317">MINKKIVAITSVMALSFGSLVAQGSTLYGGGTAGAGMRNGTAGASQLLIPQGAAYLTGGGAVANATGIGAAYWNPAGVARSGSNLETSFTNRSYIADMSILYAGAAMKIGSNAFALSIRSIDVGEIPVTTVWEPDGTGEKFSPSNFTAGLTYSRMMSTRTSMGLSVNTTSEGFKRVKGTAITVDAGVQYSDFLDVSGLDVGVAVRNFGRPMRYEGSGLLVKAIAVGSDRLTQLYRVQPAEADVPMLFELGASYTIANAINVSGSYESNNFEQDKLKLMGSYTLPGLLTVRAGYLADMETVEFEDDPNTTTVDESTAEIENIFSGVSFGGSVYLQKMLGINASIDYAYIPAQYFDGNTVFTLNVGF</sequence>